<feature type="region of interest" description="Disordered" evidence="1">
    <location>
        <begin position="1"/>
        <end position="25"/>
    </location>
</feature>
<organism evidence="2 3">
    <name type="scientific">Sphingomonas brevis</name>
    <dbReference type="NCBI Taxonomy" id="2908206"/>
    <lineage>
        <taxon>Bacteria</taxon>
        <taxon>Pseudomonadati</taxon>
        <taxon>Pseudomonadota</taxon>
        <taxon>Alphaproteobacteria</taxon>
        <taxon>Sphingomonadales</taxon>
        <taxon>Sphingomonadaceae</taxon>
        <taxon>Sphingomonas</taxon>
    </lineage>
</organism>
<evidence type="ECO:0000256" key="1">
    <source>
        <dbReference type="SAM" id="MobiDB-lite"/>
    </source>
</evidence>
<gene>
    <name evidence="2" type="ORF">LZ518_12210</name>
</gene>
<dbReference type="EMBL" id="JAMGBB010000001">
    <property type="protein sequence ID" value="MCL6741891.1"/>
    <property type="molecule type" value="Genomic_DNA"/>
</dbReference>
<evidence type="ECO:0000313" key="2">
    <source>
        <dbReference type="EMBL" id="MCL6741891.1"/>
    </source>
</evidence>
<feature type="compositionally biased region" description="Polar residues" evidence="1">
    <location>
        <begin position="1"/>
        <end position="10"/>
    </location>
</feature>
<keyword evidence="3" id="KW-1185">Reference proteome</keyword>
<proteinExistence type="predicted"/>
<accession>A0ABT0SCT4</accession>
<reference evidence="2" key="1">
    <citation type="submission" date="2022-05" db="EMBL/GenBank/DDBJ databases">
        <authorList>
            <person name="Jo J.-H."/>
            <person name="Im W.-T."/>
        </authorList>
    </citation>
    <scope>NUCLEOTIDE SEQUENCE</scope>
    <source>
        <strain evidence="2">RB56-2</strain>
    </source>
</reference>
<dbReference type="Proteomes" id="UP001165383">
    <property type="component" value="Unassembled WGS sequence"/>
</dbReference>
<evidence type="ECO:0008006" key="4">
    <source>
        <dbReference type="Google" id="ProtNLM"/>
    </source>
</evidence>
<sequence length="68" mass="7398">MSSSQTNFYQAQADEARARSDGATLQNVKDSQLRAAEAWDALAARSRKSDLLKIAEGLRKAEQGLTSN</sequence>
<dbReference type="RefSeq" id="WP_249916252.1">
    <property type="nucleotide sequence ID" value="NZ_JAMGBB010000001.1"/>
</dbReference>
<name>A0ABT0SCT4_9SPHN</name>
<evidence type="ECO:0000313" key="3">
    <source>
        <dbReference type="Proteomes" id="UP001165383"/>
    </source>
</evidence>
<protein>
    <recommendedName>
        <fullName evidence="4">DUF3606 domain-containing protein</fullName>
    </recommendedName>
</protein>
<comment type="caution">
    <text evidence="2">The sequence shown here is derived from an EMBL/GenBank/DDBJ whole genome shotgun (WGS) entry which is preliminary data.</text>
</comment>